<dbReference type="SUPFAM" id="SSF51735">
    <property type="entry name" value="NAD(P)-binding Rossmann-fold domains"/>
    <property type="match status" value="1"/>
</dbReference>
<dbReference type="InterPro" id="IPR050091">
    <property type="entry name" value="PKS_NRPS_Biosynth_Enz"/>
</dbReference>
<keyword evidence="7" id="KW-1185">Reference proteome</keyword>
<evidence type="ECO:0000256" key="1">
    <source>
        <dbReference type="ARBA" id="ARBA00022450"/>
    </source>
</evidence>
<dbReference type="GO" id="GO:0004315">
    <property type="term" value="F:3-oxoacyl-[acyl-carrier-protein] synthase activity"/>
    <property type="evidence" value="ECO:0007669"/>
    <property type="project" value="InterPro"/>
</dbReference>
<sequence length="519" mass="55187">MRQVLAPKVAGLLALDEATQDVALDWLALCSSVMGVWGNVGQTDYAAGNGFLDTYAQYRAGLVAQGQRQGHTVSVSWPLWAEAGMQIDTAGQERLRRDTGLEAMPSAAGVTALYLALAQNVAHVVVGYGAEARIVQHLRTACEPPMLPAATAVLAVADPAAVGELQPQIEHALTGMISAQLKIAREELERDMPFSEFGFDSVMLTGFGNALNQKYSLALSPTIFFEYSTITALAGYLVREHQAQLAPELTATVAAQLRPEGGAVAPLLPTISQRQRGRAAAAMLRSEVSDSERIKHEPIAVIGMSGCFPQAEDLDALWANLLAERDSIEALPASRWDRALAPAICHAGVIESIDEFDSLFFSISPSEAQAMDPQQRLLMLYVYRVIEDAGYSVRSLSGSNTALLVGTAAGNGYGHLVAQARATVAGYSAAGLAGSMGPNRMSYWLNWHGPSEPIDTACSSSLVAVHRALELLRSGQCAQAVVGGVNTLLSMEMHESFTQAGMLSSDGRCKTFSAQADGY</sequence>
<dbReference type="PROSITE" id="PS52004">
    <property type="entry name" value="KS3_2"/>
    <property type="match status" value="1"/>
</dbReference>
<dbReference type="GO" id="GO:0006633">
    <property type="term" value="P:fatty acid biosynthetic process"/>
    <property type="evidence" value="ECO:0007669"/>
    <property type="project" value="InterPro"/>
</dbReference>
<protein>
    <recommendedName>
        <fullName evidence="8">Polyketide synthase</fullName>
    </recommendedName>
</protein>
<dbReference type="PANTHER" id="PTHR43775:SF37">
    <property type="entry name" value="SI:DKEY-61P9.11"/>
    <property type="match status" value="1"/>
</dbReference>
<dbReference type="Gene3D" id="3.40.47.10">
    <property type="match status" value="1"/>
</dbReference>
<dbReference type="InterPro" id="IPR036291">
    <property type="entry name" value="NAD(P)-bd_dom_sf"/>
</dbReference>
<dbReference type="Pfam" id="PF08659">
    <property type="entry name" value="KR"/>
    <property type="match status" value="1"/>
</dbReference>
<evidence type="ECO:0000259" key="4">
    <source>
        <dbReference type="PROSITE" id="PS50075"/>
    </source>
</evidence>
<dbReference type="AlphaFoldDB" id="A0A9P6QQZ7"/>
<dbReference type="Gene3D" id="3.40.50.720">
    <property type="entry name" value="NAD(P)-binding Rossmann-like Domain"/>
    <property type="match status" value="1"/>
</dbReference>
<dbReference type="CDD" id="cd00833">
    <property type="entry name" value="PKS"/>
    <property type="match status" value="1"/>
</dbReference>
<dbReference type="InterPro" id="IPR020841">
    <property type="entry name" value="PKS_Beta-ketoAc_synthase_dom"/>
</dbReference>
<name>A0A9P6QQZ7_9FUNG</name>
<feature type="domain" description="Ketosynthase family 3 (KS3)" evidence="5">
    <location>
        <begin position="296"/>
        <end position="519"/>
    </location>
</feature>
<dbReference type="Pfam" id="PF00550">
    <property type="entry name" value="PP-binding"/>
    <property type="match status" value="1"/>
</dbReference>
<dbReference type="InterPro" id="IPR020806">
    <property type="entry name" value="PKS_PP-bd"/>
</dbReference>
<gene>
    <name evidence="6" type="ORF">BGZ97_009508</name>
</gene>
<dbReference type="EMBL" id="JAAAIN010004594">
    <property type="protein sequence ID" value="KAG0279775.1"/>
    <property type="molecule type" value="Genomic_DNA"/>
</dbReference>
<reference evidence="6" key="1">
    <citation type="journal article" date="2020" name="Fungal Divers.">
        <title>Resolving the Mortierellaceae phylogeny through synthesis of multi-gene phylogenetics and phylogenomics.</title>
        <authorList>
            <person name="Vandepol N."/>
            <person name="Liber J."/>
            <person name="Desiro A."/>
            <person name="Na H."/>
            <person name="Kennedy M."/>
            <person name="Barry K."/>
            <person name="Grigoriev I.V."/>
            <person name="Miller A.N."/>
            <person name="O'Donnell K."/>
            <person name="Stajich J.E."/>
            <person name="Bonito G."/>
        </authorList>
    </citation>
    <scope>NUCLEOTIDE SEQUENCE</scope>
    <source>
        <strain evidence="6">NVP60</strain>
    </source>
</reference>
<evidence type="ECO:0000313" key="6">
    <source>
        <dbReference type="EMBL" id="KAG0279775.1"/>
    </source>
</evidence>
<organism evidence="6 7">
    <name type="scientific">Linnemannia gamsii</name>
    <dbReference type="NCBI Taxonomy" id="64522"/>
    <lineage>
        <taxon>Eukaryota</taxon>
        <taxon>Fungi</taxon>
        <taxon>Fungi incertae sedis</taxon>
        <taxon>Mucoromycota</taxon>
        <taxon>Mortierellomycotina</taxon>
        <taxon>Mortierellomycetes</taxon>
        <taxon>Mortierellales</taxon>
        <taxon>Mortierellaceae</taxon>
        <taxon>Linnemannia</taxon>
    </lineage>
</organism>
<dbReference type="Gene3D" id="1.10.1200.10">
    <property type="entry name" value="ACP-like"/>
    <property type="match status" value="1"/>
</dbReference>
<dbReference type="SUPFAM" id="SSF53901">
    <property type="entry name" value="Thiolase-like"/>
    <property type="match status" value="1"/>
</dbReference>
<evidence type="ECO:0000256" key="2">
    <source>
        <dbReference type="ARBA" id="ARBA00022553"/>
    </source>
</evidence>
<dbReference type="GO" id="GO:0004312">
    <property type="term" value="F:fatty acid synthase activity"/>
    <property type="evidence" value="ECO:0007669"/>
    <property type="project" value="TreeGrafter"/>
</dbReference>
<comment type="caution">
    <text evidence="6">The sequence shown here is derived from an EMBL/GenBank/DDBJ whole genome shotgun (WGS) entry which is preliminary data.</text>
</comment>
<dbReference type="InterPro" id="IPR036736">
    <property type="entry name" value="ACP-like_sf"/>
</dbReference>
<proteinExistence type="predicted"/>
<dbReference type="SUPFAM" id="SSF47336">
    <property type="entry name" value="ACP-like"/>
    <property type="match status" value="1"/>
</dbReference>
<keyword evidence="3" id="KW-0808">Transferase</keyword>
<evidence type="ECO:0008006" key="8">
    <source>
        <dbReference type="Google" id="ProtNLM"/>
    </source>
</evidence>
<dbReference type="SMART" id="SM00823">
    <property type="entry name" value="PKS_PP"/>
    <property type="match status" value="1"/>
</dbReference>
<evidence type="ECO:0000313" key="7">
    <source>
        <dbReference type="Proteomes" id="UP000823405"/>
    </source>
</evidence>
<dbReference type="PROSITE" id="PS00606">
    <property type="entry name" value="KS3_1"/>
    <property type="match status" value="1"/>
</dbReference>
<dbReference type="InterPro" id="IPR009081">
    <property type="entry name" value="PP-bd_ACP"/>
</dbReference>
<dbReference type="InterPro" id="IPR018201">
    <property type="entry name" value="Ketoacyl_synth_AS"/>
</dbReference>
<dbReference type="Pfam" id="PF00109">
    <property type="entry name" value="ketoacyl-synt"/>
    <property type="match status" value="1"/>
</dbReference>
<dbReference type="InterPro" id="IPR013968">
    <property type="entry name" value="PKS_KR"/>
</dbReference>
<dbReference type="InterPro" id="IPR016039">
    <property type="entry name" value="Thiolase-like"/>
</dbReference>
<evidence type="ECO:0000259" key="5">
    <source>
        <dbReference type="PROSITE" id="PS52004"/>
    </source>
</evidence>
<evidence type="ECO:0000256" key="3">
    <source>
        <dbReference type="ARBA" id="ARBA00022679"/>
    </source>
</evidence>
<feature type="domain" description="Carrier" evidence="4">
    <location>
        <begin position="164"/>
        <end position="241"/>
    </location>
</feature>
<keyword evidence="1" id="KW-0596">Phosphopantetheine</keyword>
<dbReference type="SMART" id="SM01294">
    <property type="entry name" value="PKS_PP_betabranch"/>
    <property type="match status" value="1"/>
</dbReference>
<dbReference type="GO" id="GO:0031177">
    <property type="term" value="F:phosphopantetheine binding"/>
    <property type="evidence" value="ECO:0007669"/>
    <property type="project" value="InterPro"/>
</dbReference>
<accession>A0A9P6QQZ7</accession>
<keyword evidence="2" id="KW-0597">Phosphoprotein</keyword>
<dbReference type="SMART" id="SM00825">
    <property type="entry name" value="PKS_KS"/>
    <property type="match status" value="1"/>
</dbReference>
<dbReference type="PROSITE" id="PS50075">
    <property type="entry name" value="CARRIER"/>
    <property type="match status" value="1"/>
</dbReference>
<feature type="non-terminal residue" evidence="6">
    <location>
        <position position="519"/>
    </location>
</feature>
<dbReference type="OrthoDB" id="329835at2759"/>
<dbReference type="InterPro" id="IPR014030">
    <property type="entry name" value="Ketoacyl_synth_N"/>
</dbReference>
<dbReference type="Proteomes" id="UP000823405">
    <property type="component" value="Unassembled WGS sequence"/>
</dbReference>
<dbReference type="PANTHER" id="PTHR43775">
    <property type="entry name" value="FATTY ACID SYNTHASE"/>
    <property type="match status" value="1"/>
</dbReference>